<dbReference type="AlphaFoldDB" id="A0A388K6R2"/>
<evidence type="ECO:0000313" key="2">
    <source>
        <dbReference type="EMBL" id="GBG65716.1"/>
    </source>
</evidence>
<comment type="caution">
    <text evidence="2">The sequence shown here is derived from an EMBL/GenBank/DDBJ whole genome shotgun (WGS) entry which is preliminary data.</text>
</comment>
<feature type="region of interest" description="Disordered" evidence="1">
    <location>
        <begin position="74"/>
        <end position="120"/>
    </location>
</feature>
<feature type="compositionally biased region" description="Basic and acidic residues" evidence="1">
    <location>
        <begin position="74"/>
        <end position="106"/>
    </location>
</feature>
<dbReference type="Proteomes" id="UP000265515">
    <property type="component" value="Unassembled WGS sequence"/>
</dbReference>
<dbReference type="EMBL" id="BFEA01000065">
    <property type="protein sequence ID" value="GBG65716.1"/>
    <property type="molecule type" value="Genomic_DNA"/>
</dbReference>
<keyword evidence="3" id="KW-1185">Reference proteome</keyword>
<proteinExistence type="predicted"/>
<name>A0A388K6R2_CHABU</name>
<protein>
    <submittedName>
        <fullName evidence="2">Uncharacterized protein</fullName>
    </submittedName>
</protein>
<dbReference type="Gramene" id="GBG65716">
    <property type="protein sequence ID" value="GBG65716"/>
    <property type="gene ID" value="CBR_g52311"/>
</dbReference>
<sequence length="267" mass="29396">MSGEGPWIMVMLSYDGGDELRLKINVEGAKEEEMRTNPKLQDAMTEAKGRAERRCRRDRVTTRMQVMVAYHETETSADTVDREQAHLDRDSGGESEMSKAGDRETDLQSWNRPDQMTREATATTEVMAEVAVTGEVTVRGEVMAEVGATTEVAEDLAATREVTTEATEEVAVMTEMMTEVTEEVATTREATIEITEGVAATKEVTTEVTEEVARTKEVMTEVTEEVVRTKEATTGITKGVTTTRKLMAEVAMRIIRATILCVVVASS</sequence>
<accession>A0A388K6R2</accession>
<organism evidence="2 3">
    <name type="scientific">Chara braunii</name>
    <name type="common">Braun's stonewort</name>
    <dbReference type="NCBI Taxonomy" id="69332"/>
    <lineage>
        <taxon>Eukaryota</taxon>
        <taxon>Viridiplantae</taxon>
        <taxon>Streptophyta</taxon>
        <taxon>Charophyceae</taxon>
        <taxon>Charales</taxon>
        <taxon>Characeae</taxon>
        <taxon>Chara</taxon>
    </lineage>
</organism>
<evidence type="ECO:0000256" key="1">
    <source>
        <dbReference type="SAM" id="MobiDB-lite"/>
    </source>
</evidence>
<reference evidence="2 3" key="1">
    <citation type="journal article" date="2018" name="Cell">
        <title>The Chara Genome: Secondary Complexity and Implications for Plant Terrestrialization.</title>
        <authorList>
            <person name="Nishiyama T."/>
            <person name="Sakayama H."/>
            <person name="Vries J.D."/>
            <person name="Buschmann H."/>
            <person name="Saint-Marcoux D."/>
            <person name="Ullrich K.K."/>
            <person name="Haas F.B."/>
            <person name="Vanderstraeten L."/>
            <person name="Becker D."/>
            <person name="Lang D."/>
            <person name="Vosolsobe S."/>
            <person name="Rombauts S."/>
            <person name="Wilhelmsson P.K.I."/>
            <person name="Janitza P."/>
            <person name="Kern R."/>
            <person name="Heyl A."/>
            <person name="Rumpler F."/>
            <person name="Villalobos L.I.A.C."/>
            <person name="Clay J.M."/>
            <person name="Skokan R."/>
            <person name="Toyoda A."/>
            <person name="Suzuki Y."/>
            <person name="Kagoshima H."/>
            <person name="Schijlen E."/>
            <person name="Tajeshwar N."/>
            <person name="Catarino B."/>
            <person name="Hetherington A.J."/>
            <person name="Saltykova A."/>
            <person name="Bonnot C."/>
            <person name="Breuninger H."/>
            <person name="Symeonidi A."/>
            <person name="Radhakrishnan G.V."/>
            <person name="Van Nieuwerburgh F."/>
            <person name="Deforce D."/>
            <person name="Chang C."/>
            <person name="Karol K.G."/>
            <person name="Hedrich R."/>
            <person name="Ulvskov P."/>
            <person name="Glockner G."/>
            <person name="Delwiche C.F."/>
            <person name="Petrasek J."/>
            <person name="Van de Peer Y."/>
            <person name="Friml J."/>
            <person name="Beilby M."/>
            <person name="Dolan L."/>
            <person name="Kohara Y."/>
            <person name="Sugano S."/>
            <person name="Fujiyama A."/>
            <person name="Delaux P.-M."/>
            <person name="Quint M."/>
            <person name="TheiBen G."/>
            <person name="Hagemann M."/>
            <person name="Harholt J."/>
            <person name="Dunand C."/>
            <person name="Zachgo S."/>
            <person name="Langdale J."/>
            <person name="Maumus F."/>
            <person name="Straeten D.V.D."/>
            <person name="Gould S.B."/>
            <person name="Rensing S.A."/>
        </authorList>
    </citation>
    <scope>NUCLEOTIDE SEQUENCE [LARGE SCALE GENOMIC DNA]</scope>
    <source>
        <strain evidence="2 3">S276</strain>
    </source>
</reference>
<gene>
    <name evidence="2" type="ORF">CBR_g52311</name>
</gene>
<evidence type="ECO:0000313" key="3">
    <source>
        <dbReference type="Proteomes" id="UP000265515"/>
    </source>
</evidence>